<name>V6U1N9_GIAIN</name>
<evidence type="ECO:0000313" key="2">
    <source>
        <dbReference type="EMBL" id="ESU44294.1"/>
    </source>
</evidence>
<evidence type="ECO:0000313" key="3">
    <source>
        <dbReference type="EMBL" id="ESU44759.1"/>
    </source>
</evidence>
<reference evidence="3 4" key="3">
    <citation type="journal article" date="2013" name="Genome Biol. Evol.">
        <title>Genome sequencing of Giardia lamblia genotypes A2 and B isolates (DH and GS) and comparative analysis with the genomes of genotypes A1 and E (WB and Pig).</title>
        <authorList>
            <person name="Adam R.D."/>
            <person name="Dahlstrom E.W."/>
            <person name="Martens C.A."/>
            <person name="Bruno D.P."/>
            <person name="Barbian K.D."/>
            <person name="Ricklefs S.M."/>
            <person name="Hernandez M.M."/>
            <person name="Narla N.P."/>
            <person name="Patel R.B."/>
            <person name="Porcella S.F."/>
            <person name="Nash T.E."/>
        </authorList>
    </citation>
    <scope>NUCLEOTIDE SEQUENCE [LARGE SCALE GENOMIC DNA]</scope>
    <source>
        <strain evidence="3 4">GS</strain>
    </source>
</reference>
<proteinExistence type="predicted"/>
<evidence type="ECO:0000313" key="4">
    <source>
        <dbReference type="Proteomes" id="UP000018040"/>
    </source>
</evidence>
<dbReference type="EMBL" id="AHHH01000017">
    <property type="protein sequence ID" value="ESU44759.1"/>
    <property type="molecule type" value="Genomic_DNA"/>
</dbReference>
<reference evidence="4" key="1">
    <citation type="submission" date="2012-02" db="EMBL/GenBank/DDBJ databases">
        <title>Genome sequencing of Giardia lamblia Genotypes A2 and B isolates (DH and GS) and comparative analysis with the genomes of Genotypes A1 and E (WB and Pig).</title>
        <authorList>
            <person name="Adam R."/>
            <person name="Dahlstrom E."/>
            <person name="Martens C."/>
            <person name="Bruno D."/>
            <person name="Barbian K."/>
            <person name="Porcella S.F."/>
            <person name="Nash T."/>
        </authorList>
    </citation>
    <scope>NUCLEOTIDE SEQUENCE</scope>
    <source>
        <strain evidence="4">GS</strain>
    </source>
</reference>
<protein>
    <submittedName>
        <fullName evidence="3">ATPase involved in DNA repair/chromosome segregation</fullName>
    </submittedName>
</protein>
<accession>V6U1N9</accession>
<evidence type="ECO:0000256" key="1">
    <source>
        <dbReference type="SAM" id="MobiDB-lite"/>
    </source>
</evidence>
<feature type="region of interest" description="Disordered" evidence="1">
    <location>
        <begin position="39"/>
        <end position="60"/>
    </location>
</feature>
<dbReference type="EMBL" id="AHHH01000025">
    <property type="protein sequence ID" value="ESU44294.1"/>
    <property type="molecule type" value="Genomic_DNA"/>
</dbReference>
<comment type="caution">
    <text evidence="3">The sequence shown here is derived from an EMBL/GenBank/DDBJ whole genome shotgun (WGS) entry which is preliminary data.</text>
</comment>
<gene>
    <name evidence="2" type="ORF">GSB_150512</name>
    <name evidence="3" type="ORF">GSB_151493</name>
</gene>
<reference evidence="3" key="2">
    <citation type="submission" date="2012-02" db="EMBL/GenBank/DDBJ databases">
        <authorList>
            <person name="Feng W."/>
            <person name="Liu Z."/>
            <person name="Li S."/>
            <person name="Tang W."/>
            <person name="Yang J."/>
        </authorList>
    </citation>
    <scope>NUCLEOTIDE SEQUENCE</scope>
    <source>
        <strain evidence="3">GS</strain>
    </source>
</reference>
<organism evidence="3 4">
    <name type="scientific">Giardia intestinalis</name>
    <name type="common">Giardia lamblia</name>
    <dbReference type="NCBI Taxonomy" id="5741"/>
    <lineage>
        <taxon>Eukaryota</taxon>
        <taxon>Metamonada</taxon>
        <taxon>Diplomonadida</taxon>
        <taxon>Hexamitidae</taxon>
        <taxon>Giardiinae</taxon>
        <taxon>Giardia</taxon>
    </lineage>
</organism>
<sequence length="60" mass="6400">VLLAPGCLPRPALLRSRRGRAAVSGQNCECLILELAGPESPWTPAPPVLHGQRGMQLESK</sequence>
<dbReference type="AlphaFoldDB" id="V6U1N9"/>
<dbReference type="Proteomes" id="UP000018040">
    <property type="component" value="Unassembled WGS sequence"/>
</dbReference>
<feature type="non-terminal residue" evidence="3">
    <location>
        <position position="1"/>
    </location>
</feature>